<dbReference type="InterPro" id="IPR009057">
    <property type="entry name" value="Homeodomain-like_sf"/>
</dbReference>
<evidence type="ECO:0000256" key="3">
    <source>
        <dbReference type="ARBA" id="ARBA00023163"/>
    </source>
</evidence>
<proteinExistence type="predicted"/>
<dbReference type="SUPFAM" id="SSF48498">
    <property type="entry name" value="Tetracyclin repressor-like, C-terminal domain"/>
    <property type="match status" value="1"/>
</dbReference>
<dbReference type="PANTHER" id="PTHR47506">
    <property type="entry name" value="TRANSCRIPTIONAL REGULATORY PROTEIN"/>
    <property type="match status" value="1"/>
</dbReference>
<dbReference type="Pfam" id="PF00440">
    <property type="entry name" value="TetR_N"/>
    <property type="match status" value="1"/>
</dbReference>
<feature type="DNA-binding region" description="H-T-H motif" evidence="4">
    <location>
        <begin position="28"/>
        <end position="47"/>
    </location>
</feature>
<keyword evidence="2 4" id="KW-0238">DNA-binding</keyword>
<organism evidence="6 7">
    <name type="scientific">Myroides odoratus</name>
    <name type="common">Flavobacterium odoratum</name>
    <dbReference type="NCBI Taxonomy" id="256"/>
    <lineage>
        <taxon>Bacteria</taxon>
        <taxon>Pseudomonadati</taxon>
        <taxon>Bacteroidota</taxon>
        <taxon>Flavobacteriia</taxon>
        <taxon>Flavobacteriales</taxon>
        <taxon>Flavobacteriaceae</taxon>
        <taxon>Myroides</taxon>
    </lineage>
</organism>
<dbReference type="Gene3D" id="1.10.357.10">
    <property type="entry name" value="Tetracycline Repressor, domain 2"/>
    <property type="match status" value="1"/>
</dbReference>
<dbReference type="InterPro" id="IPR036271">
    <property type="entry name" value="Tet_transcr_reg_TetR-rel_C_sf"/>
</dbReference>
<dbReference type="InterPro" id="IPR001647">
    <property type="entry name" value="HTH_TetR"/>
</dbReference>
<dbReference type="SUPFAM" id="SSF46689">
    <property type="entry name" value="Homeodomain-like"/>
    <property type="match status" value="1"/>
</dbReference>
<dbReference type="InterPro" id="IPR011075">
    <property type="entry name" value="TetR_C"/>
</dbReference>
<dbReference type="Proteomes" id="UP000255024">
    <property type="component" value="Unassembled WGS sequence"/>
</dbReference>
<name>A0A378RKF2_MYROD</name>
<sequence>MSKAEKTKQFIIEKTAPLFNTKGYAATSLSDITAITGLTKGSIYGNFSNKDEVIIEAFKYNVSLLRKKIGGALNQGDNPKEALLSFVAFYRNHWEYLVQTGGCVLLNAATEADDHLFFLKESVQLNFKAWEDRLVEVIKAGQVQGYFKPEIAAEDLAALMVMLVEGGVLLSRTLANKRHLDIALDQIERMITTEMAS</sequence>
<dbReference type="AlphaFoldDB" id="A0A378RKF2"/>
<evidence type="ECO:0000256" key="1">
    <source>
        <dbReference type="ARBA" id="ARBA00023015"/>
    </source>
</evidence>
<evidence type="ECO:0000256" key="4">
    <source>
        <dbReference type="PROSITE-ProRule" id="PRU00335"/>
    </source>
</evidence>
<accession>A0A378RKF2</accession>
<dbReference type="EMBL" id="UGQL01000001">
    <property type="protein sequence ID" value="STZ27516.1"/>
    <property type="molecule type" value="Genomic_DNA"/>
</dbReference>
<dbReference type="PANTHER" id="PTHR47506:SF3">
    <property type="entry name" value="HTH-TYPE TRANSCRIPTIONAL REGULATOR LMRA"/>
    <property type="match status" value="1"/>
</dbReference>
<dbReference type="PROSITE" id="PS50977">
    <property type="entry name" value="HTH_TETR_2"/>
    <property type="match status" value="1"/>
</dbReference>
<keyword evidence="1" id="KW-0805">Transcription regulation</keyword>
<dbReference type="PRINTS" id="PR00455">
    <property type="entry name" value="HTHTETR"/>
</dbReference>
<feature type="domain" description="HTH tetR-type" evidence="5">
    <location>
        <begin position="5"/>
        <end position="65"/>
    </location>
</feature>
<protein>
    <submittedName>
        <fullName evidence="6">Uncharacterized HTH-type transcriptional regulator yxaF</fullName>
    </submittedName>
</protein>
<evidence type="ECO:0000313" key="6">
    <source>
        <dbReference type="EMBL" id="STZ27516.1"/>
    </source>
</evidence>
<gene>
    <name evidence="6" type="primary">yxaF_2</name>
    <name evidence="6" type="ORF">NCTC11179_01052</name>
</gene>
<keyword evidence="3" id="KW-0804">Transcription</keyword>
<dbReference type="RefSeq" id="WP_115090439.1">
    <property type="nucleotide sequence ID" value="NZ_CP068107.1"/>
</dbReference>
<keyword evidence="7" id="KW-1185">Reference proteome</keyword>
<reference evidence="6 7" key="1">
    <citation type="submission" date="2018-06" db="EMBL/GenBank/DDBJ databases">
        <authorList>
            <consortium name="Pathogen Informatics"/>
            <person name="Doyle S."/>
        </authorList>
    </citation>
    <scope>NUCLEOTIDE SEQUENCE [LARGE SCALE GENOMIC DNA]</scope>
    <source>
        <strain evidence="6 7">NCTC11179</strain>
    </source>
</reference>
<evidence type="ECO:0000313" key="7">
    <source>
        <dbReference type="Proteomes" id="UP000255024"/>
    </source>
</evidence>
<dbReference type="GO" id="GO:0003677">
    <property type="term" value="F:DNA binding"/>
    <property type="evidence" value="ECO:0007669"/>
    <property type="project" value="UniProtKB-UniRule"/>
</dbReference>
<evidence type="ECO:0000256" key="2">
    <source>
        <dbReference type="ARBA" id="ARBA00023125"/>
    </source>
</evidence>
<evidence type="ECO:0000259" key="5">
    <source>
        <dbReference type="PROSITE" id="PS50977"/>
    </source>
</evidence>
<dbReference type="Pfam" id="PF16925">
    <property type="entry name" value="TetR_C_13"/>
    <property type="match status" value="1"/>
</dbReference>